<keyword evidence="1" id="KW-0812">Transmembrane</keyword>
<evidence type="ECO:0000256" key="1">
    <source>
        <dbReference type="SAM" id="Phobius"/>
    </source>
</evidence>
<dbReference type="EMBL" id="JACHLK010000001">
    <property type="protein sequence ID" value="MBB6557396.1"/>
    <property type="molecule type" value="Genomic_DNA"/>
</dbReference>
<keyword evidence="1" id="KW-1133">Transmembrane helix</keyword>
<dbReference type="RefSeq" id="WP_184854859.1">
    <property type="nucleotide sequence ID" value="NZ_JACHLK010000001.1"/>
</dbReference>
<reference evidence="2 3" key="1">
    <citation type="submission" date="2020-08" db="EMBL/GenBank/DDBJ databases">
        <title>Functional genomics of gut bacteria from endangered species of beetles.</title>
        <authorList>
            <person name="Carlos-Shanley C."/>
        </authorList>
    </citation>
    <scope>NUCLEOTIDE SEQUENCE [LARGE SCALE GENOMIC DNA]</scope>
    <source>
        <strain evidence="2 3">S00198</strain>
    </source>
</reference>
<evidence type="ECO:0000313" key="3">
    <source>
        <dbReference type="Proteomes" id="UP000575083"/>
    </source>
</evidence>
<organism evidence="2 3">
    <name type="scientific">Acidovorax soli</name>
    <dbReference type="NCBI Taxonomy" id="592050"/>
    <lineage>
        <taxon>Bacteria</taxon>
        <taxon>Pseudomonadati</taxon>
        <taxon>Pseudomonadota</taxon>
        <taxon>Betaproteobacteria</taxon>
        <taxon>Burkholderiales</taxon>
        <taxon>Comamonadaceae</taxon>
        <taxon>Acidovorax</taxon>
    </lineage>
</organism>
<comment type="caution">
    <text evidence="2">The sequence shown here is derived from an EMBL/GenBank/DDBJ whole genome shotgun (WGS) entry which is preliminary data.</text>
</comment>
<feature type="transmembrane region" description="Helical" evidence="1">
    <location>
        <begin position="39"/>
        <end position="59"/>
    </location>
</feature>
<dbReference type="Pfam" id="PF11804">
    <property type="entry name" value="DUF3325"/>
    <property type="match status" value="1"/>
</dbReference>
<sequence length="94" mass="10024">MAHAATFVVCLVAFAALALGTERQQDELFGQPLAPRATWLWRLLGWGALVVALAIIVQAQGWSMGLVSYSGHTSLAAGIVLGALIVHSRTRGRR</sequence>
<proteinExistence type="predicted"/>
<dbReference type="InterPro" id="IPR021762">
    <property type="entry name" value="DUF3325"/>
</dbReference>
<keyword evidence="1" id="KW-0472">Membrane</keyword>
<dbReference type="Proteomes" id="UP000575083">
    <property type="component" value="Unassembled WGS sequence"/>
</dbReference>
<dbReference type="AlphaFoldDB" id="A0A7X0P8W0"/>
<evidence type="ECO:0000313" key="2">
    <source>
        <dbReference type="EMBL" id="MBB6557396.1"/>
    </source>
</evidence>
<feature type="transmembrane region" description="Helical" evidence="1">
    <location>
        <begin position="66"/>
        <end position="86"/>
    </location>
</feature>
<name>A0A7X0P8W0_9BURK</name>
<accession>A0A7X0P8W0</accession>
<keyword evidence="3" id="KW-1185">Reference proteome</keyword>
<protein>
    <submittedName>
        <fullName evidence="2">Uncharacterized membrane protein YcjF (UPF0283 family)</fullName>
    </submittedName>
</protein>
<gene>
    <name evidence="2" type="ORF">HNP48_000060</name>
</gene>